<dbReference type="EMBL" id="DXCP01000050">
    <property type="protein sequence ID" value="HIY80169.1"/>
    <property type="molecule type" value="Genomic_DNA"/>
</dbReference>
<keyword evidence="1" id="KW-0472">Membrane</keyword>
<keyword evidence="1" id="KW-0812">Transmembrane</keyword>
<evidence type="ECO:0000313" key="2">
    <source>
        <dbReference type="EMBL" id="HIY80169.1"/>
    </source>
</evidence>
<dbReference type="AlphaFoldDB" id="A0A9D1ZC91"/>
<gene>
    <name evidence="2" type="ORF">IAA42_07025</name>
</gene>
<name>A0A9D1ZC91_9ACTN</name>
<sequence length="295" mass="30668">MSEKNQATENKAPEQGKAARGLPTPAWVVIAVATLVAGVLAGHFLLGGPGTVSLNGRTTLAAGELDSVVATYSEGGATTSVTAREVLEEIQGSSELSANEDGTYDVPSASDILSYVQNKVILADAETRGITATEDEVNDFVTNRMGASSIADVASSYGIDEDAAYKVIADSVVLTKLQDEVVTVELPEYPAAPEEPAEGEEDVATAEYASYVIGLLGDEWDADANDWARTDGTYYATLSGYDISNDAATYAAASAAYSVASSAYQTASTQLNEEWGAYTDGVLSTVSIQLGTIAE</sequence>
<organism evidence="2 3">
    <name type="scientific">Candidatus Olsenella excrementavium</name>
    <dbReference type="NCBI Taxonomy" id="2838709"/>
    <lineage>
        <taxon>Bacteria</taxon>
        <taxon>Bacillati</taxon>
        <taxon>Actinomycetota</taxon>
        <taxon>Coriobacteriia</taxon>
        <taxon>Coriobacteriales</taxon>
        <taxon>Atopobiaceae</taxon>
        <taxon>Olsenella</taxon>
    </lineage>
</organism>
<reference evidence="2" key="2">
    <citation type="submission" date="2021-04" db="EMBL/GenBank/DDBJ databases">
        <authorList>
            <person name="Gilroy R."/>
        </authorList>
    </citation>
    <scope>NUCLEOTIDE SEQUENCE</scope>
    <source>
        <strain evidence="2">ChiHjej10B9-743</strain>
    </source>
</reference>
<evidence type="ECO:0000313" key="3">
    <source>
        <dbReference type="Proteomes" id="UP000824133"/>
    </source>
</evidence>
<comment type="caution">
    <text evidence="2">The sequence shown here is derived from an EMBL/GenBank/DDBJ whole genome shotgun (WGS) entry which is preliminary data.</text>
</comment>
<evidence type="ECO:0000256" key="1">
    <source>
        <dbReference type="SAM" id="Phobius"/>
    </source>
</evidence>
<protein>
    <submittedName>
        <fullName evidence="2">Uncharacterized protein</fullName>
    </submittedName>
</protein>
<reference evidence="2" key="1">
    <citation type="journal article" date="2021" name="PeerJ">
        <title>Extensive microbial diversity within the chicken gut microbiome revealed by metagenomics and culture.</title>
        <authorList>
            <person name="Gilroy R."/>
            <person name="Ravi A."/>
            <person name="Getino M."/>
            <person name="Pursley I."/>
            <person name="Horton D.L."/>
            <person name="Alikhan N.F."/>
            <person name="Baker D."/>
            <person name="Gharbi K."/>
            <person name="Hall N."/>
            <person name="Watson M."/>
            <person name="Adriaenssens E.M."/>
            <person name="Foster-Nyarko E."/>
            <person name="Jarju S."/>
            <person name="Secka A."/>
            <person name="Antonio M."/>
            <person name="Oren A."/>
            <person name="Chaudhuri R.R."/>
            <person name="La Ragione R."/>
            <person name="Hildebrand F."/>
            <person name="Pallen M.J."/>
        </authorList>
    </citation>
    <scope>NUCLEOTIDE SEQUENCE</scope>
    <source>
        <strain evidence="2">ChiHjej10B9-743</strain>
    </source>
</reference>
<dbReference type="Proteomes" id="UP000824133">
    <property type="component" value="Unassembled WGS sequence"/>
</dbReference>
<proteinExistence type="predicted"/>
<accession>A0A9D1ZC91</accession>
<keyword evidence="1" id="KW-1133">Transmembrane helix</keyword>
<feature type="transmembrane region" description="Helical" evidence="1">
    <location>
        <begin position="26"/>
        <end position="47"/>
    </location>
</feature>